<proteinExistence type="predicted"/>
<sequence length="43" mass="5008">QRDLLASHKFNITDKLVNIKVPTFVLVGENDDIILPKLYIYYS</sequence>
<organism evidence="1">
    <name type="scientific">marine sediment metagenome</name>
    <dbReference type="NCBI Taxonomy" id="412755"/>
    <lineage>
        <taxon>unclassified sequences</taxon>
        <taxon>metagenomes</taxon>
        <taxon>ecological metagenomes</taxon>
    </lineage>
</organism>
<evidence type="ECO:0008006" key="2">
    <source>
        <dbReference type="Google" id="ProtNLM"/>
    </source>
</evidence>
<dbReference type="AlphaFoldDB" id="X1CZW2"/>
<evidence type="ECO:0000313" key="1">
    <source>
        <dbReference type="EMBL" id="GAG89771.1"/>
    </source>
</evidence>
<dbReference type="EMBL" id="BART01010637">
    <property type="protein sequence ID" value="GAG89771.1"/>
    <property type="molecule type" value="Genomic_DNA"/>
</dbReference>
<feature type="non-terminal residue" evidence="1">
    <location>
        <position position="1"/>
    </location>
</feature>
<protein>
    <recommendedName>
        <fullName evidence="2">Alpha/beta hydrolase</fullName>
    </recommendedName>
</protein>
<comment type="caution">
    <text evidence="1">The sequence shown here is derived from an EMBL/GenBank/DDBJ whole genome shotgun (WGS) entry which is preliminary data.</text>
</comment>
<gene>
    <name evidence="1" type="ORF">S01H4_23038</name>
</gene>
<reference evidence="1" key="1">
    <citation type="journal article" date="2014" name="Front. Microbiol.">
        <title>High frequency of phylogenetically diverse reductive dehalogenase-homologous genes in deep subseafloor sedimentary metagenomes.</title>
        <authorList>
            <person name="Kawai M."/>
            <person name="Futagami T."/>
            <person name="Toyoda A."/>
            <person name="Takaki Y."/>
            <person name="Nishi S."/>
            <person name="Hori S."/>
            <person name="Arai W."/>
            <person name="Tsubouchi T."/>
            <person name="Morono Y."/>
            <person name="Uchiyama I."/>
            <person name="Ito T."/>
            <person name="Fujiyama A."/>
            <person name="Inagaki F."/>
            <person name="Takami H."/>
        </authorList>
    </citation>
    <scope>NUCLEOTIDE SEQUENCE</scope>
    <source>
        <strain evidence="1">Expedition CK06-06</strain>
    </source>
</reference>
<name>X1CZW2_9ZZZZ</name>
<accession>X1CZW2</accession>